<dbReference type="InterPro" id="IPR013904">
    <property type="entry name" value="RXT2_N"/>
</dbReference>
<evidence type="ECO:0000259" key="2">
    <source>
        <dbReference type="Pfam" id="PF08595"/>
    </source>
</evidence>
<dbReference type="EMBL" id="KV453842">
    <property type="protein sequence ID" value="ODV90738.1"/>
    <property type="molecule type" value="Genomic_DNA"/>
</dbReference>
<evidence type="ECO:0000256" key="1">
    <source>
        <dbReference type="SAM" id="MobiDB-lite"/>
    </source>
</evidence>
<dbReference type="Proteomes" id="UP000095023">
    <property type="component" value="Unassembled WGS sequence"/>
</dbReference>
<dbReference type="Pfam" id="PF08595">
    <property type="entry name" value="RXT2_N"/>
    <property type="match status" value="1"/>
</dbReference>
<dbReference type="InterPro" id="IPR039602">
    <property type="entry name" value="Rxt2"/>
</dbReference>
<reference evidence="4" key="1">
    <citation type="submission" date="2016-02" db="EMBL/GenBank/DDBJ databases">
        <title>Comparative genomics of biotechnologically important yeasts.</title>
        <authorList>
            <consortium name="DOE Joint Genome Institute"/>
            <person name="Riley R."/>
            <person name="Haridas S."/>
            <person name="Wolfe K.H."/>
            <person name="Lopes M.R."/>
            <person name="Hittinger C.T."/>
            <person name="Goker M."/>
            <person name="Salamov A."/>
            <person name="Wisecaver J."/>
            <person name="Long T.M."/>
            <person name="Aerts A.L."/>
            <person name="Barry K."/>
            <person name="Choi C."/>
            <person name="Clum A."/>
            <person name="Coughlan A.Y."/>
            <person name="Deshpande S."/>
            <person name="Douglass A.P."/>
            <person name="Hanson S.J."/>
            <person name="Klenk H.-P."/>
            <person name="Labutti K."/>
            <person name="Lapidus A."/>
            <person name="Lindquist E."/>
            <person name="Lipzen A."/>
            <person name="Meier-Kolthoff J.P."/>
            <person name="Ohm R.A."/>
            <person name="Otillar R.P."/>
            <person name="Pangilinan J."/>
            <person name="Peng Y."/>
            <person name="Rokas A."/>
            <person name="Rosa C.A."/>
            <person name="Scheuner C."/>
            <person name="Sibirny A.A."/>
            <person name="Slot J.C."/>
            <person name="Stielow J.B."/>
            <person name="Sun H."/>
            <person name="Kurtzman C.P."/>
            <person name="Blackwell M."/>
            <person name="Jeffries T.W."/>
            <person name="Grigoriev I.V."/>
        </authorList>
    </citation>
    <scope>NUCLEOTIDE SEQUENCE [LARGE SCALE GENOMIC DNA]</scope>
    <source>
        <strain evidence="4">NRRL Y-17796</strain>
    </source>
</reference>
<accession>A0A1E4TGD4</accession>
<dbReference type="OrthoDB" id="2405722at2759"/>
<evidence type="ECO:0000313" key="4">
    <source>
        <dbReference type="Proteomes" id="UP000095023"/>
    </source>
</evidence>
<dbReference type="PANTHER" id="PTHR28232:SF1">
    <property type="entry name" value="TRANSCRIPTIONAL REGULATORY PROTEIN RXT2"/>
    <property type="match status" value="1"/>
</dbReference>
<feature type="domain" description="Transcriptional regulatory protein RXT2 N-terminal" evidence="2">
    <location>
        <begin position="35"/>
        <end position="158"/>
    </location>
</feature>
<evidence type="ECO:0000313" key="3">
    <source>
        <dbReference type="EMBL" id="ODV90738.1"/>
    </source>
</evidence>
<dbReference type="GO" id="GO:0033698">
    <property type="term" value="C:Rpd3L complex"/>
    <property type="evidence" value="ECO:0007669"/>
    <property type="project" value="TreeGrafter"/>
</dbReference>
<name>A0A1E4TGD4_9ASCO</name>
<dbReference type="GO" id="GO:0005829">
    <property type="term" value="C:cytosol"/>
    <property type="evidence" value="ECO:0007669"/>
    <property type="project" value="TreeGrafter"/>
</dbReference>
<sequence>MVEEDPLEEIGNLKEALVRNDDGSDSDSSIGEATSNRGNKLKVNAKEVHEGKLWKPYSSAMSDKPLEFANKKRKVLKAMEFDENGEESDIDKYLAENIKIEKVLAPLSDFTDILTHPSISRSYKSENITLLARRIIDITFSEKENYTRLLNLLDILLSDDIPPVFEDLPEIFKSEKDGNTIDAVVESTVEDIITKTENDIEPAQDNSNSKEEEAIVPVRNLRSNIDDSSNIDPFYGIPRSRSYVDLRPDAADELKQLAQMAVQRSHEYISLLDNVADTLMKTDKYRLTLLSWAEELAQADLDKSDKETD</sequence>
<gene>
    <name evidence="3" type="ORF">CANCADRAFT_44376</name>
</gene>
<keyword evidence="4" id="KW-1185">Reference proteome</keyword>
<feature type="region of interest" description="Disordered" evidence="1">
    <location>
        <begin position="14"/>
        <end position="42"/>
    </location>
</feature>
<dbReference type="PANTHER" id="PTHR28232">
    <property type="entry name" value="TRANSCRIPTIONAL REGULATORY PROTEIN RXT2"/>
    <property type="match status" value="1"/>
</dbReference>
<organism evidence="3 4">
    <name type="scientific">Tortispora caseinolytica NRRL Y-17796</name>
    <dbReference type="NCBI Taxonomy" id="767744"/>
    <lineage>
        <taxon>Eukaryota</taxon>
        <taxon>Fungi</taxon>
        <taxon>Dikarya</taxon>
        <taxon>Ascomycota</taxon>
        <taxon>Saccharomycotina</taxon>
        <taxon>Trigonopsidomycetes</taxon>
        <taxon>Trigonopsidales</taxon>
        <taxon>Trigonopsidaceae</taxon>
        <taxon>Tortispora</taxon>
    </lineage>
</organism>
<proteinExistence type="predicted"/>
<dbReference type="AlphaFoldDB" id="A0A1E4TGD4"/>
<protein>
    <recommendedName>
        <fullName evidence="2">Transcriptional regulatory protein RXT2 N-terminal domain-containing protein</fullName>
    </recommendedName>
</protein>